<evidence type="ECO:0000313" key="5">
    <source>
        <dbReference type="EMBL" id="PSJ15895.1"/>
    </source>
</evidence>
<comment type="caution">
    <text evidence="5">The sequence shown here is derived from an EMBL/GenBank/DDBJ whole genome shotgun (WGS) entry which is preliminary data.</text>
</comment>
<organism evidence="5 6">
    <name type="scientific">Nitrosomonas supralitoralis</name>
    <dbReference type="NCBI Taxonomy" id="2116706"/>
    <lineage>
        <taxon>Bacteria</taxon>
        <taxon>Pseudomonadati</taxon>
        <taxon>Pseudomonadota</taxon>
        <taxon>Betaproteobacteria</taxon>
        <taxon>Nitrosomonadales</taxon>
        <taxon>Nitrosomonadaceae</taxon>
        <taxon>Nitrosomonas</taxon>
    </lineage>
</organism>
<dbReference type="CDD" id="cd09821">
    <property type="entry name" value="An_peroxidase_bacterial_2"/>
    <property type="match status" value="1"/>
</dbReference>
<dbReference type="PROSITE" id="PS50292">
    <property type="entry name" value="PEROXIDASE_3"/>
    <property type="match status" value="1"/>
</dbReference>
<dbReference type="InterPro" id="IPR037120">
    <property type="entry name" value="Haem_peroxidase_sf_animal"/>
</dbReference>
<proteinExistence type="predicted"/>
<dbReference type="GO" id="GO:0020037">
    <property type="term" value="F:heme binding"/>
    <property type="evidence" value="ECO:0007669"/>
    <property type="project" value="InterPro"/>
</dbReference>
<feature type="non-terminal residue" evidence="5">
    <location>
        <position position="1342"/>
    </location>
</feature>
<evidence type="ECO:0000256" key="4">
    <source>
        <dbReference type="SAM" id="MobiDB-lite"/>
    </source>
</evidence>
<dbReference type="Proteomes" id="UP000241912">
    <property type="component" value="Unassembled WGS sequence"/>
</dbReference>
<protein>
    <submittedName>
        <fullName evidence="5">Heme peroxidase</fullName>
    </submittedName>
</protein>
<dbReference type="PRINTS" id="PR00313">
    <property type="entry name" value="CABNDNGRPT"/>
</dbReference>
<feature type="compositionally biased region" description="Basic and acidic residues" evidence="4">
    <location>
        <begin position="758"/>
        <end position="774"/>
    </location>
</feature>
<dbReference type="InterPro" id="IPR001343">
    <property type="entry name" value="Hemolysn_Ca-bd"/>
</dbReference>
<dbReference type="SUPFAM" id="SSF48113">
    <property type="entry name" value="Heme-dependent peroxidases"/>
    <property type="match status" value="1"/>
</dbReference>
<dbReference type="InterPro" id="IPR011049">
    <property type="entry name" value="Serralysin-like_metalloprot_C"/>
</dbReference>
<feature type="region of interest" description="Disordered" evidence="4">
    <location>
        <begin position="733"/>
        <end position="774"/>
    </location>
</feature>
<dbReference type="EMBL" id="PXXU01000108">
    <property type="protein sequence ID" value="PSJ15895.1"/>
    <property type="molecule type" value="Genomic_DNA"/>
</dbReference>
<dbReference type="Pfam" id="PF03098">
    <property type="entry name" value="An_peroxidase"/>
    <property type="match status" value="2"/>
</dbReference>
<keyword evidence="5" id="KW-0575">Peroxidase</keyword>
<dbReference type="GO" id="GO:0005509">
    <property type="term" value="F:calcium ion binding"/>
    <property type="evidence" value="ECO:0007669"/>
    <property type="project" value="InterPro"/>
</dbReference>
<feature type="non-terminal residue" evidence="5">
    <location>
        <position position="1"/>
    </location>
</feature>
<dbReference type="GO" id="GO:0006979">
    <property type="term" value="P:response to oxidative stress"/>
    <property type="evidence" value="ECO:0007669"/>
    <property type="project" value="InterPro"/>
</dbReference>
<accession>A0A2P7NQZ8</accession>
<keyword evidence="5" id="KW-0560">Oxidoreductase</keyword>
<dbReference type="InterPro" id="IPR019791">
    <property type="entry name" value="Haem_peroxidase_animal"/>
</dbReference>
<reference evidence="5 6" key="1">
    <citation type="submission" date="2018-03" db="EMBL/GenBank/DDBJ databases">
        <title>Draft genome of Nitrosomonas supralitoralis APG5.</title>
        <authorList>
            <person name="Urakawa H."/>
            <person name="Lopez J.V."/>
        </authorList>
    </citation>
    <scope>NUCLEOTIDE SEQUENCE [LARGE SCALE GENOMIC DNA]</scope>
    <source>
        <strain evidence="5 6">APG5</strain>
    </source>
</reference>
<gene>
    <name evidence="5" type="ORF">C7H79_16500</name>
</gene>
<dbReference type="Gene3D" id="2.150.10.10">
    <property type="entry name" value="Serralysin-like metalloprotease, C-terminal"/>
    <property type="match status" value="4"/>
</dbReference>
<evidence type="ECO:0000256" key="2">
    <source>
        <dbReference type="ARBA" id="ARBA00022525"/>
    </source>
</evidence>
<dbReference type="PANTHER" id="PTHR11475">
    <property type="entry name" value="OXIDASE/PEROXIDASE"/>
    <property type="match status" value="1"/>
</dbReference>
<dbReference type="GO" id="GO:0005576">
    <property type="term" value="C:extracellular region"/>
    <property type="evidence" value="ECO:0007669"/>
    <property type="project" value="UniProtKB-SubCell"/>
</dbReference>
<evidence type="ECO:0000256" key="1">
    <source>
        <dbReference type="ARBA" id="ARBA00004613"/>
    </source>
</evidence>
<sequence length="1342" mass="142046">FQTYFIPNVTPDAGLSAPFNSWFTFFGQFFDHGLDLVNKGQSGTIFIPLQDDDPLVTGPDGILGDDPSTPAVDESLDDLPAHLRFMALTRATNQPGPDGVMGTADDVHEHVNQTTPFVDQNQTYTSHPSHQVFLREYQLNGAGKPVSTGKLLENSATGDGLATWADTKAQAHSKLGINLTDVDLTNLPLLATDTYGKFIPGSNGFVQIVTASGLVQGDPTANGGLGVNIPGNTVRTGHAFLDDIAHNAVPRNTNGTMKTADADSIINNGPIAPGQYDDELLDAHFITGDGRGNENIGLTTVHTVFHAEHNRTVDFVKNLVANSGDAAFIAQWKLPNGAWDGERLFGAAKFATEMQYQHLVFEEFARKVQPNVDVFIGYDSTIDSAIMAEFAHVVYRFGHSMLTEKVERINANGNHNDIGLIQAFLNPVEFGADYANNSEAAAAVVRGMTKQVGNEIDEFVTEALRNNLLGLPLDLPAINLTRGRDTGIPGLNDARRMFFDDVGHPALRPYDSWADFGLDIRHPESLTNFIAAYGNHPTINSATTMEDKRAAADLLVNGGPGAPGDRANFMNSEGGYTTANSGLDSVDFWIGGMAEQQAPFGGLLGSTFNYVFETQLENLQNGDRFYYLARTAGLDFLTQLEENSFAEMIMRNLPNVKHLPFDVFSTPTYIFEAGAQNASGPIINDPDTPYNETNLLIRDTSLGPNTIRYTGQEHIVMGGTENNDRLRAGAGDDTIWGDGGDDRIEGGAGNDSINGGDGNDRITDSSGDDNIKGGDGHDYINGGAGFNLILGGAGHDFIVTGNDISEVFGGPGNDFIFGNAPNEVMQGNEGDDWIQTGTADGSTGDNFDPFNRDPIRGNDVFVGSGGLDEFIGEGGDDMMRGLAGADKNDGGSGFDWTHNVGSTVPADVDLARLLVPGPFVDTADRFDLVEAASGWDHNDIIRGDNKTSVELELIDPNTGQNNALDNVNQLNGTHTAAERIGMISGLSALLNGATSFSAGNILIGGGGSDLIEGRGGNDIIDGDAWLNVRISVRTNPDNPATQIASFPNMTPALRNAMQVGTYSPDQLVIVREILTTNTGIDTAVYRDVFANYVVTADSNGTIFVDHVNPPGGGGGGGLDDGSDTLRNIERLQFTDRIAIIGTIGDDNLVGTDNNDTLLGLAGNDTLNGLLGVDTLIGGTGDDTYIVDSTTDIIVEFAGQGNDTIQSSVNFALGTTVNIENLTLVGAALTGTGNSFDNILTGNSLNNTLVGLEGNDTLDGQGGNDTLVGGIGNDLYIVDSASDTVTEQTNQGIDTVQSSVTFSLSSTINVEHLTLTGTNAIDGTGNNRPNTLIGNDGDNTLTG</sequence>
<feature type="region of interest" description="Disordered" evidence="4">
    <location>
        <begin position="1320"/>
        <end position="1342"/>
    </location>
</feature>
<keyword evidence="3" id="KW-0325">Glycoprotein</keyword>
<dbReference type="Gene3D" id="1.10.640.10">
    <property type="entry name" value="Haem peroxidase domain superfamily, animal type"/>
    <property type="match status" value="1"/>
</dbReference>
<dbReference type="GO" id="GO:0004601">
    <property type="term" value="F:peroxidase activity"/>
    <property type="evidence" value="ECO:0007669"/>
    <property type="project" value="UniProtKB-KW"/>
</dbReference>
<evidence type="ECO:0000256" key="3">
    <source>
        <dbReference type="ARBA" id="ARBA00023180"/>
    </source>
</evidence>
<dbReference type="PROSITE" id="PS00330">
    <property type="entry name" value="HEMOLYSIN_CALCIUM"/>
    <property type="match status" value="5"/>
</dbReference>
<evidence type="ECO:0000313" key="6">
    <source>
        <dbReference type="Proteomes" id="UP000241912"/>
    </source>
</evidence>
<dbReference type="InterPro" id="IPR018511">
    <property type="entry name" value="Hemolysin-typ_Ca-bd_CS"/>
</dbReference>
<keyword evidence="2" id="KW-0964">Secreted</keyword>
<dbReference type="RefSeq" id="WP_197714666.1">
    <property type="nucleotide sequence ID" value="NZ_PXXU01000108.1"/>
</dbReference>
<comment type="subcellular location">
    <subcellularLocation>
        <location evidence="1">Secreted</location>
    </subcellularLocation>
</comment>
<dbReference type="PANTHER" id="PTHR11475:SF4">
    <property type="entry name" value="CHORION PEROXIDASE"/>
    <property type="match status" value="1"/>
</dbReference>
<dbReference type="SUPFAM" id="SSF51120">
    <property type="entry name" value="beta-Roll"/>
    <property type="match status" value="4"/>
</dbReference>
<name>A0A2P7NQZ8_9PROT</name>
<keyword evidence="6" id="KW-1185">Reference proteome</keyword>
<dbReference type="InterPro" id="IPR010255">
    <property type="entry name" value="Haem_peroxidase_sf"/>
</dbReference>
<dbReference type="Pfam" id="PF00353">
    <property type="entry name" value="HemolysinCabind"/>
    <property type="match status" value="8"/>
</dbReference>